<reference evidence="5 6" key="1">
    <citation type="submission" date="2015-03" db="EMBL/GenBank/DDBJ databases">
        <authorList>
            <person name="Hassan Y.I."/>
            <person name="Lepp D."/>
            <person name="Li X.-Z."/>
            <person name="Zhou T."/>
        </authorList>
    </citation>
    <scope>NUCLEOTIDE SEQUENCE [LARGE SCALE GENOMIC DNA]</scope>
    <source>
        <strain evidence="5 6">BD-c194</strain>
    </source>
</reference>
<dbReference type="PANTHER" id="PTHR30061:SF50">
    <property type="entry name" value="MALTOSE_MALTODEXTRIN-BINDING PERIPLASMIC PROTEIN"/>
    <property type="match status" value="1"/>
</dbReference>
<dbReference type="PATRIC" id="fig|443610.3.peg.3947"/>
<keyword evidence="2" id="KW-0813">Transport</keyword>
<evidence type="ECO:0008006" key="7">
    <source>
        <dbReference type="Google" id="ProtNLM"/>
    </source>
</evidence>
<dbReference type="STRING" id="443610.VE25_06955"/>
<dbReference type="GO" id="GO:0042956">
    <property type="term" value="P:maltodextrin transmembrane transport"/>
    <property type="evidence" value="ECO:0007669"/>
    <property type="project" value="TreeGrafter"/>
</dbReference>
<accession>A0A0F5FUX2</accession>
<dbReference type="GO" id="GO:0015768">
    <property type="term" value="P:maltose transport"/>
    <property type="evidence" value="ECO:0007669"/>
    <property type="project" value="TreeGrafter"/>
</dbReference>
<dbReference type="AlphaFoldDB" id="A0A0F5FUX2"/>
<evidence type="ECO:0000256" key="1">
    <source>
        <dbReference type="ARBA" id="ARBA00008520"/>
    </source>
</evidence>
<keyword evidence="6" id="KW-1185">Reference proteome</keyword>
<dbReference type="Pfam" id="PF01547">
    <property type="entry name" value="SBP_bac_1"/>
    <property type="match status" value="1"/>
</dbReference>
<evidence type="ECO:0000256" key="4">
    <source>
        <dbReference type="ARBA" id="ARBA00022764"/>
    </source>
</evidence>
<evidence type="ECO:0000256" key="2">
    <source>
        <dbReference type="ARBA" id="ARBA00022448"/>
    </source>
</evidence>
<comment type="similarity">
    <text evidence="1">Belongs to the bacterial solute-binding protein 1 family.</text>
</comment>
<sequence length="402" mass="43169">MLAAPLSANAQEAVSGRVDLWVYPVINDTATHQGFWDGVIERFNAENPDVEVRVDIQPWAGRNEKFTAAVSAGRAPDLVYLIPDQIPQFVRLGALEAITLPEDVVADYLPGALQGATYEGALYTAPVLMSAVAPIYNKVQFAEAGIETFPRTWDELKAAAPALKEDGVYLLQYGASLEETLNQTYYPLLWQAGGQVFAEDGKSVAFNSPEGLKALQFVVDMFKEGYADPSTVSATLRGTDAPMAQKRAAMQLSGGSDVVKELQELWGPEEVGVGDPMTEAEQITYGTVGGFAMPVNNNDNAAAQAFLEFLIQPENLAEFNTISGFFGPRASMGAIHSDDPFLSQLESYVAIATPGEIHPLARQVISVLAPEIQGAILGSKTPEQALADAERTANDLIAREGL</sequence>
<dbReference type="GO" id="GO:1901982">
    <property type="term" value="F:maltose binding"/>
    <property type="evidence" value="ECO:0007669"/>
    <property type="project" value="TreeGrafter"/>
</dbReference>
<evidence type="ECO:0000256" key="3">
    <source>
        <dbReference type="ARBA" id="ARBA00022729"/>
    </source>
</evidence>
<evidence type="ECO:0000313" key="6">
    <source>
        <dbReference type="Proteomes" id="UP000033632"/>
    </source>
</evidence>
<organism evidence="5 6">
    <name type="scientific">Devosia geojensis</name>
    <dbReference type="NCBI Taxonomy" id="443610"/>
    <lineage>
        <taxon>Bacteria</taxon>
        <taxon>Pseudomonadati</taxon>
        <taxon>Pseudomonadota</taxon>
        <taxon>Alphaproteobacteria</taxon>
        <taxon>Hyphomicrobiales</taxon>
        <taxon>Devosiaceae</taxon>
        <taxon>Devosia</taxon>
    </lineage>
</organism>
<name>A0A0F5FUX2_9HYPH</name>
<dbReference type="EMBL" id="JZEX01000061">
    <property type="protein sequence ID" value="KKB12666.1"/>
    <property type="molecule type" value="Genomic_DNA"/>
</dbReference>
<dbReference type="GO" id="GO:0055052">
    <property type="term" value="C:ATP-binding cassette (ABC) transporter complex, substrate-binding subunit-containing"/>
    <property type="evidence" value="ECO:0007669"/>
    <property type="project" value="TreeGrafter"/>
</dbReference>
<evidence type="ECO:0000313" key="5">
    <source>
        <dbReference type="EMBL" id="KKB12666.1"/>
    </source>
</evidence>
<keyword evidence="4" id="KW-0574">Periplasm</keyword>
<proteinExistence type="inferred from homology"/>
<dbReference type="Proteomes" id="UP000033632">
    <property type="component" value="Unassembled WGS sequence"/>
</dbReference>
<dbReference type="Gene3D" id="3.40.190.10">
    <property type="entry name" value="Periplasmic binding protein-like II"/>
    <property type="match status" value="2"/>
</dbReference>
<dbReference type="SUPFAM" id="SSF53850">
    <property type="entry name" value="Periplasmic binding protein-like II"/>
    <property type="match status" value="1"/>
</dbReference>
<dbReference type="InterPro" id="IPR006059">
    <property type="entry name" value="SBP"/>
</dbReference>
<gene>
    <name evidence="5" type="ORF">VE25_06955</name>
</gene>
<dbReference type="PANTHER" id="PTHR30061">
    <property type="entry name" value="MALTOSE-BINDING PERIPLASMIC PROTEIN"/>
    <property type="match status" value="1"/>
</dbReference>
<comment type="caution">
    <text evidence="5">The sequence shown here is derived from an EMBL/GenBank/DDBJ whole genome shotgun (WGS) entry which is preliminary data.</text>
</comment>
<keyword evidence="3" id="KW-0732">Signal</keyword>
<protein>
    <recommendedName>
        <fullName evidence="7">Sugar ABC transporter substrate-binding protein</fullName>
    </recommendedName>
</protein>